<accession>A0ABQ6MXT9</accession>
<organism evidence="3 4">
    <name type="scientific">Tetraparma gracilis</name>
    <dbReference type="NCBI Taxonomy" id="2962635"/>
    <lineage>
        <taxon>Eukaryota</taxon>
        <taxon>Sar</taxon>
        <taxon>Stramenopiles</taxon>
        <taxon>Ochrophyta</taxon>
        <taxon>Bolidophyceae</taxon>
        <taxon>Parmales</taxon>
        <taxon>Triparmaceae</taxon>
        <taxon>Tetraparma</taxon>
    </lineage>
</organism>
<evidence type="ECO:0008006" key="5">
    <source>
        <dbReference type="Google" id="ProtNLM"/>
    </source>
</evidence>
<dbReference type="InterPro" id="IPR046959">
    <property type="entry name" value="PRK1-6/SRF4-like"/>
</dbReference>
<comment type="caution">
    <text evidence="3">The sequence shown here is derived from an EMBL/GenBank/DDBJ whole genome shotgun (WGS) entry which is preliminary data.</text>
</comment>
<protein>
    <recommendedName>
        <fullName evidence="5">L domain-like protein</fullName>
    </recommendedName>
</protein>
<feature type="transmembrane region" description="Helical" evidence="2">
    <location>
        <begin position="494"/>
        <end position="514"/>
    </location>
</feature>
<dbReference type="PANTHER" id="PTHR48007:SF76">
    <property type="entry name" value="OS03G0145102 PROTEIN"/>
    <property type="match status" value="1"/>
</dbReference>
<keyword evidence="2" id="KW-0472">Membrane</keyword>
<keyword evidence="2" id="KW-0812">Transmembrane</keyword>
<dbReference type="PANTHER" id="PTHR48007">
    <property type="entry name" value="LEUCINE-RICH REPEAT RECEPTOR-LIKE PROTEIN KINASE PXC1"/>
    <property type="match status" value="1"/>
</dbReference>
<keyword evidence="4" id="KW-1185">Reference proteome</keyword>
<dbReference type="EMBL" id="BRYB01003391">
    <property type="protein sequence ID" value="GMI35872.1"/>
    <property type="molecule type" value="Genomic_DNA"/>
</dbReference>
<proteinExistence type="predicted"/>
<feature type="region of interest" description="Disordered" evidence="1">
    <location>
        <begin position="96"/>
        <end position="143"/>
    </location>
</feature>
<name>A0ABQ6MXT9_9STRA</name>
<evidence type="ECO:0000256" key="1">
    <source>
        <dbReference type="SAM" id="MobiDB-lite"/>
    </source>
</evidence>
<evidence type="ECO:0000256" key="2">
    <source>
        <dbReference type="SAM" id="Phobius"/>
    </source>
</evidence>
<evidence type="ECO:0000313" key="3">
    <source>
        <dbReference type="EMBL" id="GMI35872.1"/>
    </source>
</evidence>
<evidence type="ECO:0000313" key="4">
    <source>
        <dbReference type="Proteomes" id="UP001165060"/>
    </source>
</evidence>
<dbReference type="Proteomes" id="UP001165060">
    <property type="component" value="Unassembled WGS sequence"/>
</dbReference>
<dbReference type="SUPFAM" id="SSF52058">
    <property type="entry name" value="L domain-like"/>
    <property type="match status" value="1"/>
</dbReference>
<sequence>MSSDGLSSLRFSLLCDFRPPGANATTSTAIEYCEPGYRVVSTSGSPAGYLQGSFECVPCHPELTEQQRERYLAECGEFFVSSTACNGLCFEPAPTPGPTPALTPGPTPAPSTTPAPSAPTPSPTPIPWAPTPAPTPAPSSPPASAYAAEHAALEALFAALDGYSWKKNSLWMDLNGGSHCDWHGVSCTASDTVQSLSLPSNNLRGSLSSSSFSAFSALTSLNLASNPNLSPPPPGTFPPTLTTLILNDCNLSLSLQSHFASLPSLRTLLVQNNRLAGSVSAWSPPPSLEIFWAGSNLLTGSVSGLARGLPSLVQLSLPANSLTGALPAVSPRLLLLDLSSNPTLSSTLADLAPPNTNELAHLVLADAGLTGPVREDDLLPLGGLVRLRLEDNELEGSFPFSALPLSLPVFSIDNNFLLPPASPASTTIMSSYGICSPPFHGRADECVLCPASSTAACFIGQLSCSAEDYDCSSVADWQVVFDPPPAPRNAGRSVGIALLALQATLLVVVQGLLWRGRRRRRTEEGVEWVGELGGDYRESGGFEAVRMVDELDAIIEEAGSWVRED</sequence>
<dbReference type="InterPro" id="IPR032675">
    <property type="entry name" value="LRR_dom_sf"/>
</dbReference>
<reference evidence="3 4" key="1">
    <citation type="journal article" date="2023" name="Commun. Biol.">
        <title>Genome analysis of Parmales, the sister group of diatoms, reveals the evolutionary specialization of diatoms from phago-mixotrophs to photoautotrophs.</title>
        <authorList>
            <person name="Ban H."/>
            <person name="Sato S."/>
            <person name="Yoshikawa S."/>
            <person name="Yamada K."/>
            <person name="Nakamura Y."/>
            <person name="Ichinomiya M."/>
            <person name="Sato N."/>
            <person name="Blanc-Mathieu R."/>
            <person name="Endo H."/>
            <person name="Kuwata A."/>
            <person name="Ogata H."/>
        </authorList>
    </citation>
    <scope>NUCLEOTIDE SEQUENCE [LARGE SCALE GENOMIC DNA]</scope>
</reference>
<keyword evidence="2" id="KW-1133">Transmembrane helix</keyword>
<dbReference type="Gene3D" id="3.80.10.10">
    <property type="entry name" value="Ribonuclease Inhibitor"/>
    <property type="match status" value="1"/>
</dbReference>
<feature type="compositionally biased region" description="Pro residues" evidence="1">
    <location>
        <begin position="96"/>
        <end position="141"/>
    </location>
</feature>
<gene>
    <name evidence="3" type="ORF">TeGR_g1609</name>
</gene>